<dbReference type="Gene3D" id="3.30.260.10">
    <property type="entry name" value="TCP-1-like chaperonin intermediate domain"/>
    <property type="match status" value="1"/>
</dbReference>
<dbReference type="GO" id="GO:0140662">
    <property type="term" value="F:ATP-dependent protein folding chaperone"/>
    <property type="evidence" value="ECO:0007669"/>
    <property type="project" value="InterPro"/>
</dbReference>
<evidence type="ECO:0000256" key="8">
    <source>
        <dbReference type="ARBA" id="ARBA00029602"/>
    </source>
</evidence>
<dbReference type="GO" id="GO:0016887">
    <property type="term" value="F:ATP hydrolysis activity"/>
    <property type="evidence" value="ECO:0007669"/>
    <property type="project" value="InterPro"/>
</dbReference>
<comment type="similarity">
    <text evidence="2 11">Belongs to the TCP-1 chaperonin family.</text>
</comment>
<evidence type="ECO:0000256" key="6">
    <source>
        <dbReference type="ARBA" id="ARBA00022840"/>
    </source>
</evidence>
<dbReference type="AlphaFoldDB" id="V5RE76"/>
<dbReference type="PROSITE" id="PS00751">
    <property type="entry name" value="TCP1_2"/>
    <property type="match status" value="1"/>
</dbReference>
<evidence type="ECO:0000256" key="10">
    <source>
        <dbReference type="ARBA" id="ARBA00064252"/>
    </source>
</evidence>
<evidence type="ECO:0000256" key="3">
    <source>
        <dbReference type="ARBA" id="ARBA00016981"/>
    </source>
</evidence>
<evidence type="ECO:0000256" key="5">
    <source>
        <dbReference type="ARBA" id="ARBA00022741"/>
    </source>
</evidence>
<dbReference type="InterPro" id="IPR002423">
    <property type="entry name" value="Cpn60/GroEL/TCP-1"/>
</dbReference>
<gene>
    <name evidence="12" type="primary">tcp1-theta</name>
</gene>
<dbReference type="Gene3D" id="1.10.560.10">
    <property type="entry name" value="GroEL-like equatorial domain"/>
    <property type="match status" value="1"/>
</dbReference>
<dbReference type="SUPFAM" id="SSF54849">
    <property type="entry name" value="GroEL-intermediate domain like"/>
    <property type="match status" value="1"/>
</dbReference>
<dbReference type="InterPro" id="IPR027409">
    <property type="entry name" value="GroEL-like_apical_dom_sf"/>
</dbReference>
<name>V5RE76_LOCMI</name>
<dbReference type="FunFam" id="3.50.7.10:FF:000008">
    <property type="entry name" value="T-complex protein 1 subunit theta"/>
    <property type="match status" value="1"/>
</dbReference>
<sequence>MALHVPKAPGMAQMLKDGARYFSGLEEAVYRNINACKQFSQTVRTAYGPNGMNKMVINHIEKLFVTNDAATIIRELEVEHPAAKLMILASQMQEQEVGDGTNFVIILSGALLEAAEDLLRMGLTPSEIVDGYEVALEKALEILPTLTCYEIKDFRKEEDTARGIKPAIMSKQYGNEDFLTKLITKACVSNVPEKTTFNVDNIRVCKILGSGLQNSDVVQGMVFKRTVDSDVLKKSPAKVAVFTCAVDIMQTETKGTVLIKSADELMQFSRGEENLLENQIKAIADAGADVIVSGGKFGDMALHYINKYNMMAVKLSSKWDIRRVCKTVGATALPRLTAPTKEELGYADNVYVDELGDTSVVVFKLEGRESRIATIVIRGSTDNYMDDIERAVDDGVNTFKGITRDGRFVPGAGATEIELARQIASFAETRPGLEQYAIKKFATALETFVKCLAENSGVKSNEVVSKLYAAHEEGKKNFGFDIEGEGAAVIDVAEAGIIDLYLTKMWGLKYATNAACTILKVDQIITAKRAGGPKAPPAGAQNDED</sequence>
<dbReference type="PROSITE" id="PS00750">
    <property type="entry name" value="TCP1_1"/>
    <property type="match status" value="1"/>
</dbReference>
<dbReference type="InterPro" id="IPR027410">
    <property type="entry name" value="TCP-1-like_intermed_sf"/>
</dbReference>
<dbReference type="SUPFAM" id="SSF48592">
    <property type="entry name" value="GroEL equatorial domain-like"/>
    <property type="match status" value="1"/>
</dbReference>
<dbReference type="PROSITE" id="PS00995">
    <property type="entry name" value="TCP1_3"/>
    <property type="match status" value="1"/>
</dbReference>
<keyword evidence="7 11" id="KW-0143">Chaperone</keyword>
<evidence type="ECO:0000256" key="1">
    <source>
        <dbReference type="ARBA" id="ARBA00004496"/>
    </source>
</evidence>
<dbReference type="InterPro" id="IPR017998">
    <property type="entry name" value="Chaperone_TCP-1"/>
</dbReference>
<dbReference type="GO" id="GO:0005524">
    <property type="term" value="F:ATP binding"/>
    <property type="evidence" value="ECO:0007669"/>
    <property type="project" value="UniProtKB-KW"/>
</dbReference>
<reference evidence="12" key="1">
    <citation type="submission" date="2013-09" db="EMBL/GenBank/DDBJ databases">
        <title>Locusta migratoria t-complex protein(tcp1).</title>
        <authorList>
            <person name="Bao H."/>
            <person name="Zhang Y."/>
            <person name="Wang X."/>
            <person name="Meng X."/>
            <person name="Cheng Q."/>
            <person name="Liu Z."/>
        </authorList>
    </citation>
    <scope>NUCLEOTIDE SEQUENCE</scope>
    <source>
        <strain evidence="12">JS</strain>
    </source>
</reference>
<evidence type="ECO:0000256" key="11">
    <source>
        <dbReference type="RuleBase" id="RU004187"/>
    </source>
</evidence>
<protein>
    <recommendedName>
        <fullName evidence="3">T-complex protein 1 subunit theta</fullName>
    </recommendedName>
    <alternativeName>
        <fullName evidence="8">CCT-theta</fullName>
    </alternativeName>
</protein>
<evidence type="ECO:0000256" key="4">
    <source>
        <dbReference type="ARBA" id="ARBA00022490"/>
    </source>
</evidence>
<evidence type="ECO:0000313" key="12">
    <source>
        <dbReference type="EMBL" id="AHB33466.1"/>
    </source>
</evidence>
<evidence type="ECO:0000256" key="2">
    <source>
        <dbReference type="ARBA" id="ARBA00008020"/>
    </source>
</evidence>
<proteinExistence type="inferred from homology"/>
<dbReference type="InterPro" id="IPR002194">
    <property type="entry name" value="Chaperonin_TCP-1_CS"/>
</dbReference>
<dbReference type="Gene3D" id="3.50.7.10">
    <property type="entry name" value="GroEL"/>
    <property type="match status" value="1"/>
</dbReference>
<evidence type="ECO:0000256" key="7">
    <source>
        <dbReference type="ARBA" id="ARBA00023186"/>
    </source>
</evidence>
<organism evidence="12">
    <name type="scientific">Locusta migratoria</name>
    <name type="common">Migratory locust</name>
    <dbReference type="NCBI Taxonomy" id="7004"/>
    <lineage>
        <taxon>Eukaryota</taxon>
        <taxon>Metazoa</taxon>
        <taxon>Ecdysozoa</taxon>
        <taxon>Arthropoda</taxon>
        <taxon>Hexapoda</taxon>
        <taxon>Insecta</taxon>
        <taxon>Pterygota</taxon>
        <taxon>Neoptera</taxon>
        <taxon>Polyneoptera</taxon>
        <taxon>Orthoptera</taxon>
        <taxon>Caelifera</taxon>
        <taxon>Acrididea</taxon>
        <taxon>Acridomorpha</taxon>
        <taxon>Acridoidea</taxon>
        <taxon>Acrididae</taxon>
        <taxon>Oedipodinae</taxon>
        <taxon>Locusta</taxon>
    </lineage>
</organism>
<accession>V5RE76</accession>
<keyword evidence="5 11" id="KW-0547">Nucleotide-binding</keyword>
<dbReference type="GO" id="GO:0005737">
    <property type="term" value="C:cytoplasm"/>
    <property type="evidence" value="ECO:0007669"/>
    <property type="project" value="UniProtKB-SubCell"/>
</dbReference>
<dbReference type="InterPro" id="IPR027413">
    <property type="entry name" value="GROEL-like_equatorial_sf"/>
</dbReference>
<dbReference type="CDD" id="cd03341">
    <property type="entry name" value="TCP1_theta"/>
    <property type="match status" value="1"/>
</dbReference>
<dbReference type="GO" id="GO:0051082">
    <property type="term" value="F:unfolded protein binding"/>
    <property type="evidence" value="ECO:0007669"/>
    <property type="project" value="InterPro"/>
</dbReference>
<dbReference type="PANTHER" id="PTHR11353">
    <property type="entry name" value="CHAPERONIN"/>
    <property type="match status" value="1"/>
</dbReference>
<evidence type="ECO:0000256" key="9">
    <source>
        <dbReference type="ARBA" id="ARBA00058723"/>
    </source>
</evidence>
<dbReference type="NCBIfam" id="TIGR02346">
    <property type="entry name" value="chap_CCT_theta"/>
    <property type="match status" value="1"/>
</dbReference>
<dbReference type="EMBL" id="KF621130">
    <property type="protein sequence ID" value="AHB33466.1"/>
    <property type="molecule type" value="Viral_cRNA"/>
</dbReference>
<dbReference type="PRINTS" id="PR00304">
    <property type="entry name" value="TCOMPLEXTCP1"/>
</dbReference>
<keyword evidence="4" id="KW-0963">Cytoplasm</keyword>
<dbReference type="Pfam" id="PF00118">
    <property type="entry name" value="Cpn60_TCP1"/>
    <property type="match status" value="1"/>
</dbReference>
<comment type="subcellular location">
    <subcellularLocation>
        <location evidence="1">Cytoplasm</location>
    </subcellularLocation>
</comment>
<comment type="function">
    <text evidence="9">Molecular chaperone; assists the folding of proteins upon ATP hydrolysis. Known to play a role, in vitro, in the folding of actin and tubulin. Required for correct subcellular localization of pgl-1.</text>
</comment>
<keyword evidence="6 11" id="KW-0067">ATP-binding</keyword>
<dbReference type="InterPro" id="IPR012721">
    <property type="entry name" value="Chap_CCT_theta"/>
</dbReference>
<dbReference type="SUPFAM" id="SSF52029">
    <property type="entry name" value="GroEL apical domain-like"/>
    <property type="match status" value="1"/>
</dbReference>
<comment type="subunit">
    <text evidence="10">Heterooligomeric complex.</text>
</comment>